<evidence type="ECO:0000256" key="1">
    <source>
        <dbReference type="SAM" id="MobiDB-lite"/>
    </source>
</evidence>
<keyword evidence="2" id="KW-1133">Transmembrane helix</keyword>
<evidence type="ECO:0008006" key="5">
    <source>
        <dbReference type="Google" id="ProtNLM"/>
    </source>
</evidence>
<keyword evidence="2" id="KW-0812">Transmembrane</keyword>
<organism evidence="3 4">
    <name type="scientific">Solidesulfovibrio fructosivorans JJ]</name>
    <dbReference type="NCBI Taxonomy" id="596151"/>
    <lineage>
        <taxon>Bacteria</taxon>
        <taxon>Pseudomonadati</taxon>
        <taxon>Thermodesulfobacteriota</taxon>
        <taxon>Desulfovibrionia</taxon>
        <taxon>Desulfovibrionales</taxon>
        <taxon>Desulfovibrionaceae</taxon>
        <taxon>Solidesulfovibrio</taxon>
    </lineage>
</organism>
<sequence>MDDALLQHLKAALWGYMGKAADFCLGLLEAALGKLLDAAVALAGWTEHVLARIAALPLWITVPAALAVIALATAYAMRQKLYDRLLLYYDVWLLREGYRRRTLTVRRGAVRRRRVLMARPVALPERFDAVALYEAAPDRYAVAYDPVGEAAEDVRLYRRDRRAGLRAMGEDLIRHFRANVRMLRADGELRALFAVLDARDPDFAASRPTLPGEDVEKRGKKSARGETL</sequence>
<dbReference type="AlphaFoldDB" id="E1K0J1"/>
<feature type="transmembrane region" description="Helical" evidence="2">
    <location>
        <begin position="56"/>
        <end position="77"/>
    </location>
</feature>
<dbReference type="eggNOG" id="ENOG50317V5">
    <property type="taxonomic scope" value="Bacteria"/>
</dbReference>
<feature type="region of interest" description="Disordered" evidence="1">
    <location>
        <begin position="204"/>
        <end position="228"/>
    </location>
</feature>
<protein>
    <recommendedName>
        <fullName evidence="5">Transmembrane protein</fullName>
    </recommendedName>
</protein>
<dbReference type="EMBL" id="AECZ01000031">
    <property type="protein sequence ID" value="EFL49843.1"/>
    <property type="molecule type" value="Genomic_DNA"/>
</dbReference>
<dbReference type="OrthoDB" id="5450099at2"/>
<dbReference type="RefSeq" id="WP_005995895.1">
    <property type="nucleotide sequence ID" value="NZ_AECZ01000031.1"/>
</dbReference>
<proteinExistence type="predicted"/>
<keyword evidence="2" id="KW-0472">Membrane</keyword>
<accession>E1K0J1</accession>
<reference evidence="3 4" key="1">
    <citation type="submission" date="2010-08" db="EMBL/GenBank/DDBJ databases">
        <title>The draft genome of Desulfovibrio fructosovorans JJ.</title>
        <authorList>
            <consortium name="US DOE Joint Genome Institute (JGI-PGF)"/>
            <person name="Lucas S."/>
            <person name="Copeland A."/>
            <person name="Lapidus A."/>
            <person name="Cheng J.-F."/>
            <person name="Bruce D."/>
            <person name="Goodwin L."/>
            <person name="Pitluck S."/>
            <person name="Land M.L."/>
            <person name="Hauser L."/>
            <person name="Chang Y.-J."/>
            <person name="Jeffries C."/>
            <person name="Wall J.D."/>
            <person name="Stahl D.A."/>
            <person name="Arkin A.P."/>
            <person name="Dehal P."/>
            <person name="Stolyar S.M."/>
            <person name="Hazen T.C."/>
            <person name="Woyke T.J."/>
        </authorList>
    </citation>
    <scope>NUCLEOTIDE SEQUENCE [LARGE SCALE GENOMIC DNA]</scope>
    <source>
        <strain evidence="3 4">JJ</strain>
    </source>
</reference>
<dbReference type="Proteomes" id="UP000006250">
    <property type="component" value="Unassembled WGS sequence"/>
</dbReference>
<gene>
    <name evidence="3" type="ORF">DesfrDRAFT_3391</name>
</gene>
<keyword evidence="4" id="KW-1185">Reference proteome</keyword>
<name>E1K0J1_SOLFR</name>
<evidence type="ECO:0000313" key="3">
    <source>
        <dbReference type="EMBL" id="EFL49843.1"/>
    </source>
</evidence>
<evidence type="ECO:0000256" key="2">
    <source>
        <dbReference type="SAM" id="Phobius"/>
    </source>
</evidence>
<comment type="caution">
    <text evidence="3">The sequence shown here is derived from an EMBL/GenBank/DDBJ whole genome shotgun (WGS) entry which is preliminary data.</text>
</comment>
<evidence type="ECO:0000313" key="4">
    <source>
        <dbReference type="Proteomes" id="UP000006250"/>
    </source>
</evidence>